<feature type="region of interest" description="Disordered" evidence="1">
    <location>
        <begin position="117"/>
        <end position="188"/>
    </location>
</feature>
<protein>
    <submittedName>
        <fullName evidence="2">Uncharacterized protein</fullName>
    </submittedName>
</protein>
<reference evidence="2" key="1">
    <citation type="journal article" date="2020" name="Phytopathology">
        <title>Genome Sequence Resources of Colletotrichum truncatum, C. plurivorum, C. musicola, and C. sojae: Four Species Pathogenic to Soybean (Glycine max).</title>
        <authorList>
            <person name="Rogerio F."/>
            <person name="Boufleur T.R."/>
            <person name="Ciampi-Guillardi M."/>
            <person name="Sukno S.A."/>
            <person name="Thon M.R."/>
            <person name="Massola Junior N.S."/>
            <person name="Baroncelli R."/>
        </authorList>
    </citation>
    <scope>NUCLEOTIDE SEQUENCE</scope>
    <source>
        <strain evidence="2">LFN0074</strain>
    </source>
</reference>
<name>A0A8H6JIQ4_9PEZI</name>
<gene>
    <name evidence="2" type="ORF">CMUS01_12731</name>
</gene>
<evidence type="ECO:0000256" key="1">
    <source>
        <dbReference type="SAM" id="MobiDB-lite"/>
    </source>
</evidence>
<keyword evidence="3" id="KW-1185">Reference proteome</keyword>
<dbReference type="OrthoDB" id="4841523at2759"/>
<dbReference type="Proteomes" id="UP000639643">
    <property type="component" value="Unassembled WGS sequence"/>
</dbReference>
<dbReference type="AlphaFoldDB" id="A0A8H6JIQ4"/>
<evidence type="ECO:0000313" key="2">
    <source>
        <dbReference type="EMBL" id="KAF6813984.1"/>
    </source>
</evidence>
<sequence length="594" mass="66415">MAGQHRIEALREYVKETRALDLELWWTCELYDKGALVSLASPTKNSKDTTIEEQYTIAWIDCDSALTIDEVNPKSKNKPLVREYLSMALDKLVAARGLETRIEQVIGAHITMNSSVIESPSPAESEGPIPDSQDASIVSQVSQSQAARGDTAPSRASKGSTASQGARRPLPDKESRSSGRARGRAYSPSLIEASRPSTVYNDLFETDKEAPQQEDPSRANRSGHRWAVDHSSGHYKFRTSRFIKKALSDDLKLFFLDFLSISLELLSEGIEACWRPGTFHVYDYGANIEILVSTTLESLPHKRHVPQDIDSEQEEDDGPTTSNGRDDSSEEEEEDKGPHNNRQDGRSQASSSAPYGPYQHMIRDSEGIQKLVNELEAQFDLESITTISYTLTVCLNYTTTANETHYLLADQNILAEEYSSSRDFTFYPQAFHPTYSNFSLSQLLSFLNSLTIAMYSNISDRNKGANVLSFSYFQGYSNIKRSVRHSPHNLLTTKGYTTVVIAVPTSYVVATVLSSRYWETFLQTIRGQATPNNPQASKPFARERQQIQVTIDGKEVAYRLKQVISLDVHYILSIKTDSERGLDLALSKAITILD</sequence>
<feature type="compositionally biased region" description="Low complexity" evidence="1">
    <location>
        <begin position="131"/>
        <end position="147"/>
    </location>
</feature>
<proteinExistence type="predicted"/>
<dbReference type="EMBL" id="WIGM01000742">
    <property type="protein sequence ID" value="KAF6813984.1"/>
    <property type="molecule type" value="Genomic_DNA"/>
</dbReference>
<comment type="caution">
    <text evidence="2">The sequence shown here is derived from an EMBL/GenBank/DDBJ whole genome shotgun (WGS) entry which is preliminary data.</text>
</comment>
<feature type="compositionally biased region" description="Basic and acidic residues" evidence="1">
    <location>
        <begin position="336"/>
        <end position="345"/>
    </location>
</feature>
<evidence type="ECO:0000313" key="3">
    <source>
        <dbReference type="Proteomes" id="UP000639643"/>
    </source>
</evidence>
<feature type="region of interest" description="Disordered" evidence="1">
    <location>
        <begin position="306"/>
        <end position="359"/>
    </location>
</feature>
<feature type="compositionally biased region" description="Acidic residues" evidence="1">
    <location>
        <begin position="309"/>
        <end position="318"/>
    </location>
</feature>
<organism evidence="2 3">
    <name type="scientific">Colletotrichum musicola</name>
    <dbReference type="NCBI Taxonomy" id="2175873"/>
    <lineage>
        <taxon>Eukaryota</taxon>
        <taxon>Fungi</taxon>
        <taxon>Dikarya</taxon>
        <taxon>Ascomycota</taxon>
        <taxon>Pezizomycotina</taxon>
        <taxon>Sordariomycetes</taxon>
        <taxon>Hypocreomycetidae</taxon>
        <taxon>Glomerellales</taxon>
        <taxon>Glomerellaceae</taxon>
        <taxon>Colletotrichum</taxon>
        <taxon>Colletotrichum orchidearum species complex</taxon>
    </lineage>
</organism>
<feature type="compositionally biased region" description="Low complexity" evidence="1">
    <location>
        <begin position="178"/>
        <end position="187"/>
    </location>
</feature>
<accession>A0A8H6JIQ4</accession>